<dbReference type="GO" id="GO:0008235">
    <property type="term" value="F:metalloexopeptidase activity"/>
    <property type="evidence" value="ECO:0007669"/>
    <property type="project" value="InterPro"/>
</dbReference>
<dbReference type="PANTHER" id="PTHR12147">
    <property type="entry name" value="METALLOPEPTIDASE M28 FAMILY MEMBER"/>
    <property type="match status" value="1"/>
</dbReference>
<organism evidence="2 3">
    <name type="scientific">Actinomadura syzygii</name>
    <dbReference type="NCBI Taxonomy" id="1427538"/>
    <lineage>
        <taxon>Bacteria</taxon>
        <taxon>Bacillati</taxon>
        <taxon>Actinomycetota</taxon>
        <taxon>Actinomycetes</taxon>
        <taxon>Streptosporangiales</taxon>
        <taxon>Thermomonosporaceae</taxon>
        <taxon>Actinomadura</taxon>
    </lineage>
</organism>
<evidence type="ECO:0000313" key="3">
    <source>
        <dbReference type="Proteomes" id="UP000322634"/>
    </source>
</evidence>
<evidence type="ECO:0000313" key="2">
    <source>
        <dbReference type="EMBL" id="TYC14531.1"/>
    </source>
</evidence>
<dbReference type="Pfam" id="PF04389">
    <property type="entry name" value="Peptidase_M28"/>
    <property type="match status" value="1"/>
</dbReference>
<dbReference type="EMBL" id="VSFF01000006">
    <property type="protein sequence ID" value="TYC14531.1"/>
    <property type="molecule type" value="Genomic_DNA"/>
</dbReference>
<reference evidence="2 3" key="1">
    <citation type="submission" date="2019-08" db="EMBL/GenBank/DDBJ databases">
        <title>Actinomadura sp. nov. CYP1-5 isolated from mountain soil.</title>
        <authorList>
            <person name="Songsumanus A."/>
            <person name="Kuncharoen N."/>
            <person name="Kudo T."/>
            <person name="Yuki M."/>
            <person name="Igarashi Y."/>
            <person name="Tanasupawat S."/>
        </authorList>
    </citation>
    <scope>NUCLEOTIDE SEQUENCE [LARGE SCALE GENOMIC DNA]</scope>
    <source>
        <strain evidence="2 3">GKU157</strain>
    </source>
</reference>
<comment type="caution">
    <text evidence="2">The sequence shown here is derived from an EMBL/GenBank/DDBJ whole genome shotgun (WGS) entry which is preliminary data.</text>
</comment>
<dbReference type="GO" id="GO:0006508">
    <property type="term" value="P:proteolysis"/>
    <property type="evidence" value="ECO:0007669"/>
    <property type="project" value="InterPro"/>
</dbReference>
<dbReference type="PANTHER" id="PTHR12147:SF26">
    <property type="entry name" value="PEPTIDASE M28 DOMAIN-CONTAINING PROTEIN"/>
    <property type="match status" value="1"/>
</dbReference>
<sequence length="320" mass="33251">MRDTTPARLLKRRSLLGSAAIGAGLLAALLGVPGGALAQPAPRPALVAVQSPDIPAANSLAHAQQLQSIATANGGNRAHGKAGFKASADYVKSKLDAAGFQTTLQSFSYNGSTGYNVIADWPYGDANQIVFLGSHLDSVPAGPGINDNGSGTSAVLETALAVSRANARPTKRLRFGWWGAEELGMIGSKYYVQQLPAAERSKISSYLNFDMVGAKNTRTWGVYTDSSTLGATFTEYFRSKGLATNGINVGARSDHASFKSAGIQVSGISSGDDPCYHTRCDDINNIDSAVLGTATNAAAYAVWKLAGIPATPAVPYRPAA</sequence>
<name>A0A5D0U7J8_9ACTN</name>
<proteinExistence type="predicted"/>
<evidence type="ECO:0000259" key="1">
    <source>
        <dbReference type="Pfam" id="PF04389"/>
    </source>
</evidence>
<dbReference type="OrthoDB" id="345880at2"/>
<dbReference type="AlphaFoldDB" id="A0A5D0U7J8"/>
<dbReference type="RefSeq" id="WP_148350921.1">
    <property type="nucleotide sequence ID" value="NZ_JBHSBF010000036.1"/>
</dbReference>
<dbReference type="InterPro" id="IPR045175">
    <property type="entry name" value="M28_fam"/>
</dbReference>
<feature type="domain" description="Peptidase M28" evidence="1">
    <location>
        <begin position="116"/>
        <end position="301"/>
    </location>
</feature>
<keyword evidence="2" id="KW-0378">Hydrolase</keyword>
<protein>
    <submittedName>
        <fullName evidence="2">M20/M25/M40 family metallo-hydrolase</fullName>
    </submittedName>
</protein>
<dbReference type="PROSITE" id="PS51318">
    <property type="entry name" value="TAT"/>
    <property type="match status" value="1"/>
</dbReference>
<gene>
    <name evidence="2" type="ORF">FXF65_16930</name>
</gene>
<accession>A0A5D0U7J8</accession>
<dbReference type="InterPro" id="IPR006311">
    <property type="entry name" value="TAT_signal"/>
</dbReference>
<keyword evidence="3" id="KW-1185">Reference proteome</keyword>
<dbReference type="Gene3D" id="3.40.630.10">
    <property type="entry name" value="Zn peptidases"/>
    <property type="match status" value="1"/>
</dbReference>
<dbReference type="InterPro" id="IPR007484">
    <property type="entry name" value="Peptidase_M28"/>
</dbReference>
<dbReference type="Proteomes" id="UP000322634">
    <property type="component" value="Unassembled WGS sequence"/>
</dbReference>
<dbReference type="SUPFAM" id="SSF53187">
    <property type="entry name" value="Zn-dependent exopeptidases"/>
    <property type="match status" value="1"/>
</dbReference>